<evidence type="ECO:0000256" key="6">
    <source>
        <dbReference type="ARBA" id="ARBA00023244"/>
    </source>
</evidence>
<dbReference type="GO" id="GO:0070819">
    <property type="term" value="F:menaquinone-dependent protoporphyrinogen oxidase activity"/>
    <property type="evidence" value="ECO:0007669"/>
    <property type="project" value="UniProtKB-UniRule"/>
</dbReference>
<dbReference type="GO" id="GO:0010181">
    <property type="term" value="F:FMN binding"/>
    <property type="evidence" value="ECO:0007669"/>
    <property type="project" value="UniProtKB-UniRule"/>
</dbReference>
<evidence type="ECO:0000313" key="12">
    <source>
        <dbReference type="Proteomes" id="UP000190962"/>
    </source>
</evidence>
<keyword evidence="1 7" id="KW-0285">Flavoprotein</keyword>
<comment type="caution">
    <text evidence="9">The sequence shown here is derived from an EMBL/GenBank/DDBJ whole genome shotgun (WGS) entry which is preliminary data.</text>
</comment>
<dbReference type="InterPro" id="IPR052200">
    <property type="entry name" value="Protoporphyrinogen_IX_DH"/>
</dbReference>
<evidence type="ECO:0000313" key="11">
    <source>
        <dbReference type="Proteomes" id="UP000030856"/>
    </source>
</evidence>
<evidence type="ECO:0000256" key="5">
    <source>
        <dbReference type="ARBA" id="ARBA00023136"/>
    </source>
</evidence>
<dbReference type="GeneID" id="86991264"/>
<dbReference type="EC" id="1.3.5.3" evidence="7"/>
<dbReference type="PANTHER" id="PTHR38030:SF2">
    <property type="entry name" value="PROTOPORPHYRINOGEN IX DEHYDROGENASE [QUINONE]"/>
    <property type="match status" value="1"/>
</dbReference>
<keyword evidence="2 7" id="KW-0288">FMN</keyword>
<comment type="subcellular location">
    <subcellularLocation>
        <location evidence="7">Cell membrane</location>
        <topology evidence="7">Peripheral membrane protein</topology>
    </subcellularLocation>
</comment>
<keyword evidence="6 7" id="KW-0627">Porphyrin biosynthesis</keyword>
<keyword evidence="5" id="KW-0472">Membrane</keyword>
<evidence type="ECO:0000256" key="1">
    <source>
        <dbReference type="ARBA" id="ARBA00022630"/>
    </source>
</evidence>
<evidence type="ECO:0000256" key="3">
    <source>
        <dbReference type="ARBA" id="ARBA00022741"/>
    </source>
</evidence>
<comment type="catalytic activity">
    <reaction evidence="7">
        <text>protoporphyrinogen IX + 3 a ubiquinone = protoporphyrin IX + 3 a ubiquinol</text>
        <dbReference type="Rhea" id="RHEA:63936"/>
        <dbReference type="Rhea" id="RHEA-COMP:9565"/>
        <dbReference type="Rhea" id="RHEA-COMP:9566"/>
        <dbReference type="ChEBI" id="CHEBI:16389"/>
        <dbReference type="ChEBI" id="CHEBI:17976"/>
        <dbReference type="ChEBI" id="CHEBI:57306"/>
        <dbReference type="ChEBI" id="CHEBI:57307"/>
    </reaction>
</comment>
<comment type="catalytic activity">
    <reaction evidence="7">
        <text>protoporphyrinogen IX + 3 a menaquinone = protoporphyrin IX + 3 a menaquinol</text>
        <dbReference type="Rhea" id="RHEA:27409"/>
        <dbReference type="Rhea" id="RHEA-COMP:9537"/>
        <dbReference type="Rhea" id="RHEA-COMP:9539"/>
        <dbReference type="ChEBI" id="CHEBI:16374"/>
        <dbReference type="ChEBI" id="CHEBI:18151"/>
        <dbReference type="ChEBI" id="CHEBI:57306"/>
        <dbReference type="ChEBI" id="CHEBI:57307"/>
        <dbReference type="EC" id="1.3.5.3"/>
    </reaction>
</comment>
<evidence type="ECO:0000256" key="7">
    <source>
        <dbReference type="HAMAP-Rule" id="MF_00853"/>
    </source>
</evidence>
<name>A0A0B0H8P3_SOVGS</name>
<comment type="similarity">
    <text evidence="7">Belongs to the HemG family.</text>
</comment>
<dbReference type="Proteomes" id="UP000190962">
    <property type="component" value="Unassembled WGS sequence"/>
</dbReference>
<evidence type="ECO:0000313" key="9">
    <source>
        <dbReference type="EMBL" id="KHF26548.1"/>
    </source>
</evidence>
<dbReference type="AlphaFoldDB" id="A0A0B0H8P3"/>
<comment type="pathway">
    <text evidence="7">Porphyrin-containing compound metabolism; protoporphyrin-IX biosynthesis; protoporphyrin-IX from protoporphyrinogen-IX: step 1/1.</text>
</comment>
<evidence type="ECO:0000256" key="4">
    <source>
        <dbReference type="ARBA" id="ARBA00023002"/>
    </source>
</evidence>
<dbReference type="eggNOG" id="COG4635">
    <property type="taxonomic scope" value="Bacteria"/>
</dbReference>
<dbReference type="NCBIfam" id="NF008316">
    <property type="entry name" value="PRK11104.1"/>
    <property type="match status" value="1"/>
</dbReference>
<dbReference type="InterPro" id="IPR008254">
    <property type="entry name" value="Flavodoxin/NO_synth"/>
</dbReference>
<reference evidence="10 12" key="2">
    <citation type="submission" date="2016-11" db="EMBL/GenBank/DDBJ databases">
        <title>Mixed transmission modes and dynamic genome evolution in an obligate animal-bacterial symbiosis.</title>
        <authorList>
            <person name="Russell S.L."/>
            <person name="Corbett-Detig R.B."/>
            <person name="Cavanaugh C.M."/>
        </authorList>
    </citation>
    <scope>NUCLEOTIDE SEQUENCE [LARGE SCALE GENOMIC DNA]</scope>
    <source>
        <strain evidence="10">MA-KB16</strain>
    </source>
</reference>
<dbReference type="InterPro" id="IPR029039">
    <property type="entry name" value="Flavoprotein-like_sf"/>
</dbReference>
<dbReference type="GO" id="GO:0006782">
    <property type="term" value="P:protoporphyrinogen IX biosynthetic process"/>
    <property type="evidence" value="ECO:0007669"/>
    <property type="project" value="UniProtKB-UniRule"/>
</dbReference>
<proteinExistence type="inferred from homology"/>
<keyword evidence="3 7" id="KW-0547">Nucleotide-binding</keyword>
<dbReference type="UniPathway" id="UPA00251">
    <property type="reaction ID" value="UER00324"/>
</dbReference>
<sequence>MNNILILYSTTDGHTIKISQRIQLVLEKVGHEVKVLPIASADVNELHASDKIIIGASIRYGKHQKEVVDFVSEYKSLLEEKPSVFFSVSVVARKPNRNTPETNPYVKKFLSGISWKPDAIGIFAGKIDYPKYGVLDRTIIRLIMYMTKGPTDPNAVVEFTDWDKVESFGQMVGEM</sequence>
<gene>
    <name evidence="7" type="primary">hemG</name>
    <name evidence="10" type="ORF">BOV88_01750</name>
    <name evidence="9" type="ORF">JV46_11880</name>
</gene>
<dbReference type="SUPFAM" id="SSF52218">
    <property type="entry name" value="Flavoproteins"/>
    <property type="match status" value="1"/>
</dbReference>
<keyword evidence="11" id="KW-1185">Reference proteome</keyword>
<evidence type="ECO:0000313" key="10">
    <source>
        <dbReference type="EMBL" id="OOY36333.1"/>
    </source>
</evidence>
<dbReference type="STRING" id="2340.JV46_11880"/>
<dbReference type="RefSeq" id="WP_043116332.1">
    <property type="nucleotide sequence ID" value="NZ_JRAA01000001.1"/>
</dbReference>
<comment type="function">
    <text evidence="7">Catalyzes the 6-electron oxidation of protoporphyrinogen IX to form protoporphyrin IX; under anaerobic conditions uses menaquinone as an electron acceptor, under aerobic conditions uses ubiquinone as an electron acceptor.</text>
</comment>
<protein>
    <recommendedName>
        <fullName evidence="7">Protoporphyrinogen IX dehydrogenase [quinone]</fullName>
        <ecNumber evidence="7">1.3.5.3</ecNumber>
    </recommendedName>
    <alternativeName>
        <fullName evidence="7">Protoporphyrinogen IX dehydrogenase [menaquinone]</fullName>
    </alternativeName>
    <alternativeName>
        <fullName evidence="7">Protoporphyrinogen IX dehydrogenase [ubiquinone]</fullName>
    </alternativeName>
    <alternativeName>
        <fullName evidence="7">Protoporphyrinogen oxidase</fullName>
        <shortName evidence="7">PPO</shortName>
    </alternativeName>
</protein>
<dbReference type="GO" id="GO:0005886">
    <property type="term" value="C:plasma membrane"/>
    <property type="evidence" value="ECO:0007669"/>
    <property type="project" value="UniProtKB-SubCell"/>
</dbReference>
<dbReference type="PANTHER" id="PTHR38030">
    <property type="entry name" value="PROTOPORPHYRINOGEN IX DEHYDROGENASE [MENAQUINONE]"/>
    <property type="match status" value="1"/>
</dbReference>
<dbReference type="HAMAP" id="MF_00853">
    <property type="entry name" value="HemG"/>
    <property type="match status" value="1"/>
</dbReference>
<dbReference type="InterPro" id="IPR026816">
    <property type="entry name" value="Flavodoxin_dom"/>
</dbReference>
<dbReference type="EMBL" id="MPNX01000001">
    <property type="protein sequence ID" value="OOY36333.1"/>
    <property type="molecule type" value="Genomic_DNA"/>
</dbReference>
<comment type="cofactor">
    <cofactor evidence="7">
        <name>FMN</name>
        <dbReference type="ChEBI" id="CHEBI:58210"/>
    </cofactor>
    <text evidence="7">Binds 1 FMN non-covalently per subunit.</text>
</comment>
<dbReference type="InterPro" id="IPR044264">
    <property type="entry name" value="HemG"/>
</dbReference>
<dbReference type="Pfam" id="PF12724">
    <property type="entry name" value="Flavodoxin_5"/>
    <property type="match status" value="1"/>
</dbReference>
<reference evidence="9 11" key="1">
    <citation type="journal article" date="2014" name="BMC Genomics">
        <title>The genome of the intracellular bacterium of the coastal bivalve, Solemya velum: a blueprint for thriving in and out of symbiosis.</title>
        <authorList>
            <person name="Dmytrenko O."/>
            <person name="Russell S.L."/>
            <person name="Loo W.T."/>
            <person name="Fontanez K.M."/>
            <person name="Liao L."/>
            <person name="Roeselers G."/>
            <person name="Sharma R."/>
            <person name="Stewart F.J."/>
            <person name="Newton I.L."/>
            <person name="Woyke T."/>
            <person name="Wu D."/>
            <person name="Lang J.M."/>
            <person name="Eisen J.A."/>
            <person name="Cavanaugh C.M."/>
        </authorList>
    </citation>
    <scope>NUCLEOTIDE SEQUENCE [LARGE SCALE GENOMIC DNA]</scope>
    <source>
        <strain evidence="9 11">WH</strain>
    </source>
</reference>
<dbReference type="EMBL" id="JRAA01000001">
    <property type="protein sequence ID" value="KHF26548.1"/>
    <property type="molecule type" value="Genomic_DNA"/>
</dbReference>
<dbReference type="OrthoDB" id="9795729at2"/>
<evidence type="ECO:0000259" key="8">
    <source>
        <dbReference type="PROSITE" id="PS50902"/>
    </source>
</evidence>
<dbReference type="PROSITE" id="PS50902">
    <property type="entry name" value="FLAVODOXIN_LIKE"/>
    <property type="match status" value="1"/>
</dbReference>
<dbReference type="GO" id="GO:0004729">
    <property type="term" value="F:oxygen-dependent protoporphyrinogen oxidase activity"/>
    <property type="evidence" value="ECO:0007669"/>
    <property type="project" value="InterPro"/>
</dbReference>
<dbReference type="Gene3D" id="3.40.50.360">
    <property type="match status" value="1"/>
</dbReference>
<keyword evidence="7" id="KW-1003">Cell membrane</keyword>
<feature type="domain" description="Flavodoxin-like" evidence="8">
    <location>
        <begin position="4"/>
        <end position="175"/>
    </location>
</feature>
<accession>A0A0B0H8P3</accession>
<comment type="catalytic activity">
    <reaction evidence="7">
        <text>protoporphyrinogen IX + 3 a quinone = protoporphyrin IX + 3 a quinol</text>
        <dbReference type="Rhea" id="RHEA:65032"/>
        <dbReference type="ChEBI" id="CHEBI:24646"/>
        <dbReference type="ChEBI" id="CHEBI:57306"/>
        <dbReference type="ChEBI" id="CHEBI:57307"/>
        <dbReference type="ChEBI" id="CHEBI:132124"/>
        <dbReference type="EC" id="1.3.5.3"/>
    </reaction>
</comment>
<organism evidence="9 11">
    <name type="scientific">Solemya velum gill symbiont</name>
    <dbReference type="NCBI Taxonomy" id="2340"/>
    <lineage>
        <taxon>Bacteria</taxon>
        <taxon>Pseudomonadati</taxon>
        <taxon>Pseudomonadota</taxon>
        <taxon>Gammaproteobacteria</taxon>
        <taxon>sulfur-oxidizing symbionts</taxon>
    </lineage>
</organism>
<evidence type="ECO:0000256" key="2">
    <source>
        <dbReference type="ARBA" id="ARBA00022643"/>
    </source>
</evidence>
<keyword evidence="4 7" id="KW-0560">Oxidoreductase</keyword>
<dbReference type="Proteomes" id="UP000030856">
    <property type="component" value="Unassembled WGS sequence"/>
</dbReference>
<dbReference type="PATRIC" id="fig|2340.3.peg.1062"/>